<sequence length="311" mass="36006">MLPEIRLFNNSHTPFDGKILDFRRREGIDSYLNRYLGTFLRSAGGLNEKYGRDDMLDVLAHSFMEENSMANYKRVMKQVLKAKQNHPASFRYYKIMKNVAKSGPDFVVEERQRVQTAIEAVDEDSKEYAKLRAMQNVLTQFERVEITPHTVVSLTQDSFDFVVNGKRNVMVKFFAPWCGHCRALAPIYEELATVAFDGVVIAEIDADHYKDIGDKYDVRGYPTLLWFAKGEDPLMPKMVDSARTVDSLMGYMEEQLKISGDWVEPVKKEEEEQDGEEEEQDEGKKQQEQEQEQEKKEKETGVEEENANEEL</sequence>
<proteinExistence type="inferred from homology"/>
<dbReference type="InterPro" id="IPR013766">
    <property type="entry name" value="Thioredoxin_domain"/>
</dbReference>
<organism evidence="9">
    <name type="scientific">Blastocystis hominis</name>
    <dbReference type="NCBI Taxonomy" id="12968"/>
    <lineage>
        <taxon>Eukaryota</taxon>
        <taxon>Sar</taxon>
        <taxon>Stramenopiles</taxon>
        <taxon>Bigyra</taxon>
        <taxon>Opalozoa</taxon>
        <taxon>Opalinata</taxon>
        <taxon>Blastocystidae</taxon>
        <taxon>Blastocystis</taxon>
    </lineage>
</organism>
<feature type="compositionally biased region" description="Basic and acidic residues" evidence="7">
    <location>
        <begin position="282"/>
        <end position="301"/>
    </location>
</feature>
<evidence type="ECO:0000256" key="1">
    <source>
        <dbReference type="ARBA" id="ARBA00001182"/>
    </source>
</evidence>
<dbReference type="InParanoid" id="D8MA01"/>
<dbReference type="PRINTS" id="PR00421">
    <property type="entry name" value="THIOREDOXIN"/>
</dbReference>
<evidence type="ECO:0000256" key="3">
    <source>
        <dbReference type="ARBA" id="ARBA00012723"/>
    </source>
</evidence>
<dbReference type="Pfam" id="PF00085">
    <property type="entry name" value="Thioredoxin"/>
    <property type="match status" value="1"/>
</dbReference>
<dbReference type="Pfam" id="PF07749">
    <property type="entry name" value="ERp29"/>
    <property type="match status" value="1"/>
</dbReference>
<evidence type="ECO:0000313" key="10">
    <source>
        <dbReference type="Proteomes" id="UP000008312"/>
    </source>
</evidence>
<dbReference type="EMBL" id="FN668689">
    <property type="protein sequence ID" value="CBK24890.2"/>
    <property type="molecule type" value="Genomic_DNA"/>
</dbReference>
<dbReference type="GO" id="GO:0003756">
    <property type="term" value="F:protein disulfide isomerase activity"/>
    <property type="evidence" value="ECO:0007669"/>
    <property type="project" value="UniProtKB-EC"/>
</dbReference>
<dbReference type="InterPro" id="IPR036356">
    <property type="entry name" value="ERp29_C_sf"/>
</dbReference>
<evidence type="ECO:0000256" key="2">
    <source>
        <dbReference type="ARBA" id="ARBA00006347"/>
    </source>
</evidence>
<keyword evidence="5" id="KW-0413">Isomerase</keyword>
<dbReference type="OrthoDB" id="72053at2759"/>
<dbReference type="InterPro" id="IPR051063">
    <property type="entry name" value="PDI"/>
</dbReference>
<protein>
    <recommendedName>
        <fullName evidence="3">protein disulfide-isomerase</fullName>
        <ecNumber evidence="3">5.3.4.1</ecNumber>
    </recommendedName>
</protein>
<dbReference type="InterPro" id="IPR017937">
    <property type="entry name" value="Thioredoxin_CS"/>
</dbReference>
<keyword evidence="4" id="KW-1015">Disulfide bond</keyword>
<dbReference type="AlphaFoldDB" id="D8MA01"/>
<dbReference type="Gene3D" id="1.20.1150.12">
    <property type="entry name" value="Endoplasmic reticulum resident protein 29, C-terminal domain"/>
    <property type="match status" value="1"/>
</dbReference>
<dbReference type="InterPro" id="IPR036249">
    <property type="entry name" value="Thioredoxin-like_sf"/>
</dbReference>
<evidence type="ECO:0000259" key="8">
    <source>
        <dbReference type="PROSITE" id="PS51352"/>
    </source>
</evidence>
<dbReference type="GO" id="GO:0006457">
    <property type="term" value="P:protein folding"/>
    <property type="evidence" value="ECO:0007669"/>
    <property type="project" value="TreeGrafter"/>
</dbReference>
<comment type="catalytic activity">
    <reaction evidence="1">
        <text>Catalyzes the rearrangement of -S-S- bonds in proteins.</text>
        <dbReference type="EC" id="5.3.4.1"/>
    </reaction>
</comment>
<dbReference type="PROSITE" id="PS51352">
    <property type="entry name" value="THIOREDOXIN_2"/>
    <property type="match status" value="1"/>
</dbReference>
<dbReference type="PANTHER" id="PTHR45672">
    <property type="entry name" value="PROTEIN DISULFIDE-ISOMERASE C17H9.14C-RELATED"/>
    <property type="match status" value="1"/>
</dbReference>
<dbReference type="SUPFAM" id="SSF52833">
    <property type="entry name" value="Thioredoxin-like"/>
    <property type="match status" value="1"/>
</dbReference>
<dbReference type="GO" id="GO:0005783">
    <property type="term" value="C:endoplasmic reticulum"/>
    <property type="evidence" value="ECO:0007669"/>
    <property type="project" value="InterPro"/>
</dbReference>
<keyword evidence="10" id="KW-1185">Reference proteome</keyword>
<evidence type="ECO:0000256" key="7">
    <source>
        <dbReference type="SAM" id="MobiDB-lite"/>
    </source>
</evidence>
<feature type="compositionally biased region" description="Acidic residues" evidence="7">
    <location>
        <begin position="271"/>
        <end position="281"/>
    </location>
</feature>
<evidence type="ECO:0000256" key="4">
    <source>
        <dbReference type="ARBA" id="ARBA00023157"/>
    </source>
</evidence>
<comment type="similarity">
    <text evidence="2">Belongs to the protein disulfide isomerase family.</text>
</comment>
<dbReference type="EC" id="5.3.4.1" evidence="3"/>
<dbReference type="PANTHER" id="PTHR45672:SF11">
    <property type="entry name" value="PROTEIN DISULFIDE-ISOMERASE C17H9.14C"/>
    <property type="match status" value="1"/>
</dbReference>
<feature type="domain" description="Thioredoxin" evidence="8">
    <location>
        <begin position="97"/>
        <end position="257"/>
    </location>
</feature>
<feature type="region of interest" description="Disordered" evidence="7">
    <location>
        <begin position="261"/>
        <end position="311"/>
    </location>
</feature>
<dbReference type="SUPFAM" id="SSF47933">
    <property type="entry name" value="ERP29 C domain-like"/>
    <property type="match status" value="1"/>
</dbReference>
<gene>
    <name evidence="9" type="ORF">GSBLH_T00004556001</name>
</gene>
<reference evidence="9" key="1">
    <citation type="submission" date="2010-02" db="EMBL/GenBank/DDBJ databases">
        <title>Sequencing and annotation of the Blastocystis hominis genome.</title>
        <authorList>
            <person name="Wincker P."/>
        </authorList>
    </citation>
    <scope>NUCLEOTIDE SEQUENCE</scope>
    <source>
        <strain evidence="9">Singapore isolate B</strain>
    </source>
</reference>
<evidence type="ECO:0000313" key="9">
    <source>
        <dbReference type="EMBL" id="CBK24890.2"/>
    </source>
</evidence>
<dbReference type="InterPro" id="IPR011679">
    <property type="entry name" value="ERp29_C"/>
</dbReference>
<keyword evidence="6" id="KW-0676">Redox-active center</keyword>
<dbReference type="Proteomes" id="UP000008312">
    <property type="component" value="Unassembled WGS sequence"/>
</dbReference>
<evidence type="ECO:0000256" key="5">
    <source>
        <dbReference type="ARBA" id="ARBA00023235"/>
    </source>
</evidence>
<dbReference type="GeneID" id="24921578"/>
<dbReference type="PROSITE" id="PS00194">
    <property type="entry name" value="THIOREDOXIN_1"/>
    <property type="match status" value="1"/>
</dbReference>
<evidence type="ECO:0000256" key="6">
    <source>
        <dbReference type="ARBA" id="ARBA00023284"/>
    </source>
</evidence>
<dbReference type="RefSeq" id="XP_012898938.1">
    <property type="nucleotide sequence ID" value="XM_013043484.1"/>
</dbReference>
<name>D8MA01_BLAHO</name>
<accession>D8MA01</accession>
<feature type="compositionally biased region" description="Acidic residues" evidence="7">
    <location>
        <begin position="302"/>
        <end position="311"/>
    </location>
</feature>
<dbReference type="Gene3D" id="3.40.30.10">
    <property type="entry name" value="Glutaredoxin"/>
    <property type="match status" value="1"/>
</dbReference>